<reference evidence="1 2" key="1">
    <citation type="journal article" date="2023" name="Plants (Basel)">
        <title>Bridging the Gap: Combining Genomics and Transcriptomics Approaches to Understand Stylosanthes scabra, an Orphan Legume from the Brazilian Caatinga.</title>
        <authorList>
            <person name="Ferreira-Neto J.R.C."/>
            <person name="da Silva M.D."/>
            <person name="Binneck E."/>
            <person name="de Melo N.F."/>
            <person name="da Silva R.H."/>
            <person name="de Melo A.L.T.M."/>
            <person name="Pandolfi V."/>
            <person name="Bustamante F.O."/>
            <person name="Brasileiro-Vidal A.C."/>
            <person name="Benko-Iseppon A.M."/>
        </authorList>
    </citation>
    <scope>NUCLEOTIDE SEQUENCE [LARGE SCALE GENOMIC DNA]</scope>
    <source>
        <tissue evidence="1">Leaves</tissue>
    </source>
</reference>
<proteinExistence type="predicted"/>
<comment type="caution">
    <text evidence="1">The sequence shown here is derived from an EMBL/GenBank/DDBJ whole genome shotgun (WGS) entry which is preliminary data.</text>
</comment>
<accession>A0ABU6WQ98</accession>
<keyword evidence="2" id="KW-1185">Reference proteome</keyword>
<gene>
    <name evidence="1" type="ORF">PIB30_073050</name>
</gene>
<evidence type="ECO:0000313" key="2">
    <source>
        <dbReference type="Proteomes" id="UP001341840"/>
    </source>
</evidence>
<protein>
    <submittedName>
        <fullName evidence="1">Uncharacterized protein</fullName>
    </submittedName>
</protein>
<dbReference type="EMBL" id="JASCZI010182120">
    <property type="protein sequence ID" value="MED6187091.1"/>
    <property type="molecule type" value="Genomic_DNA"/>
</dbReference>
<organism evidence="1 2">
    <name type="scientific">Stylosanthes scabra</name>
    <dbReference type="NCBI Taxonomy" id="79078"/>
    <lineage>
        <taxon>Eukaryota</taxon>
        <taxon>Viridiplantae</taxon>
        <taxon>Streptophyta</taxon>
        <taxon>Embryophyta</taxon>
        <taxon>Tracheophyta</taxon>
        <taxon>Spermatophyta</taxon>
        <taxon>Magnoliopsida</taxon>
        <taxon>eudicotyledons</taxon>
        <taxon>Gunneridae</taxon>
        <taxon>Pentapetalae</taxon>
        <taxon>rosids</taxon>
        <taxon>fabids</taxon>
        <taxon>Fabales</taxon>
        <taxon>Fabaceae</taxon>
        <taxon>Papilionoideae</taxon>
        <taxon>50 kb inversion clade</taxon>
        <taxon>dalbergioids sensu lato</taxon>
        <taxon>Dalbergieae</taxon>
        <taxon>Pterocarpus clade</taxon>
        <taxon>Stylosanthes</taxon>
    </lineage>
</organism>
<name>A0ABU6WQ98_9FABA</name>
<dbReference type="Proteomes" id="UP001341840">
    <property type="component" value="Unassembled WGS sequence"/>
</dbReference>
<sequence length="180" mass="19518">MLGEALSPPNLFVAAVLEEATAVSRRKRNRIGDGFPSISATDVSTAELDGAHCRNPLNAAGVDKPVILLPKFRSSILSRLVTLLCKFSFRFRLLELPCPSVIRVLARRESMMVMMDGLHVASAATVHQKSTAGTVTATPTTICTLGIAGRTLLSPESVVETSSWRAIRSPAILESRWVRY</sequence>
<evidence type="ECO:0000313" key="1">
    <source>
        <dbReference type="EMBL" id="MED6187091.1"/>
    </source>
</evidence>